<reference evidence="16" key="3">
    <citation type="submission" date="2025-09" db="UniProtKB">
        <authorList>
            <consortium name="Ensembl"/>
        </authorList>
    </citation>
    <scope>IDENTIFICATION</scope>
</reference>
<dbReference type="eggNOG" id="KOG4848">
    <property type="taxonomic scope" value="Eukaryota"/>
</dbReference>
<dbReference type="AlphaFoldDB" id="H2ZE03"/>
<dbReference type="GO" id="GO:1990904">
    <property type="term" value="C:ribonucleoprotein complex"/>
    <property type="evidence" value="ECO:0007669"/>
    <property type="project" value="UniProtKB-KW"/>
</dbReference>
<evidence type="ECO:0000256" key="11">
    <source>
        <dbReference type="ARBA" id="ARBA00035184"/>
    </source>
</evidence>
<evidence type="ECO:0000256" key="1">
    <source>
        <dbReference type="ARBA" id="ARBA00004123"/>
    </source>
</evidence>
<evidence type="ECO:0000256" key="14">
    <source>
        <dbReference type="SAM" id="Coils"/>
    </source>
</evidence>
<sequence>MLRPFIKCCFCGKHRIVLQQVANYKAPSLHRVVLERIEKHQKLGKYYKDKSISQKTEEPPIFLGNRTDKDILRQNRRTWAKLGSESNIDPATLFPSREEVEEEMRAEEEWWPTLHQMKEDIRIKKEAMEKEELDRWKKIAENMAKMPKWIKQFEEEQKQLRRTEREEEEQRKIRHEKVQEQFGFAISRQHPQFVQYLEEKKIKDKMEKKKRSKQQKSADKKSKKTSLM</sequence>
<dbReference type="GO" id="GO:0005739">
    <property type="term" value="C:mitochondrion"/>
    <property type="evidence" value="ECO:0007669"/>
    <property type="project" value="UniProtKB-SubCell"/>
</dbReference>
<reference evidence="16" key="2">
    <citation type="submission" date="2025-08" db="UniProtKB">
        <authorList>
            <consortium name="Ensembl"/>
        </authorList>
    </citation>
    <scope>IDENTIFICATION</scope>
</reference>
<keyword evidence="4" id="KW-0689">Ribosomal protein</keyword>
<dbReference type="HOGENOM" id="CLU_1261094_0_0_1"/>
<evidence type="ECO:0000256" key="7">
    <source>
        <dbReference type="ARBA" id="ARBA00023242"/>
    </source>
</evidence>
<evidence type="ECO:0000256" key="13">
    <source>
        <dbReference type="ARBA" id="ARBA00060144"/>
    </source>
</evidence>
<feature type="coiled-coil region" evidence="14">
    <location>
        <begin position="114"/>
        <end position="173"/>
    </location>
</feature>
<dbReference type="STRING" id="51511.ENSCSAVP00000015819"/>
<dbReference type="OMA" id="DHRDPKF"/>
<dbReference type="GO" id="GO:0005634">
    <property type="term" value="C:nucleus"/>
    <property type="evidence" value="ECO:0007669"/>
    <property type="project" value="UniProtKB-SubCell"/>
</dbReference>
<evidence type="ECO:0000256" key="12">
    <source>
        <dbReference type="ARBA" id="ARBA00035485"/>
    </source>
</evidence>
<proteinExistence type="inferred from homology"/>
<evidence type="ECO:0000256" key="5">
    <source>
        <dbReference type="ARBA" id="ARBA00023054"/>
    </source>
</evidence>
<dbReference type="PANTHER" id="PTHR31761:SF1">
    <property type="entry name" value="LARGE RIBOSOMAL SUBUNIT PROTEIN ML64"/>
    <property type="match status" value="1"/>
</dbReference>
<keyword evidence="17" id="KW-1185">Reference proteome</keyword>
<evidence type="ECO:0000256" key="6">
    <source>
        <dbReference type="ARBA" id="ARBA00023128"/>
    </source>
</evidence>
<keyword evidence="8" id="KW-0687">Ribonucleoprotein</keyword>
<comment type="function">
    <text evidence="13">Acts as a negative regulator of G1 to S cell cycle phase progression by inhibiting cyclin-dependent kinases. Inhibitory effects are additive with GADD45 proteins but also occur in the absence of GADD45 proteins. Acts as a repressor of the orphan nuclear receptor NR4A1 by inhibiting AB domain-mediated transcriptional activity. May be involved in the hormone-mediated regulation of NR4A1 transcriptional activity. May play a role in mitochondrial protein synthesis.</text>
</comment>
<dbReference type="InterPro" id="IPR018472">
    <property type="entry name" value="Ribosomal_mL64"/>
</dbReference>
<comment type="subcellular location">
    <subcellularLocation>
        <location evidence="2">Mitochondrion</location>
    </subcellularLocation>
    <subcellularLocation>
        <location evidence="1">Nucleus</location>
    </subcellularLocation>
</comment>
<comment type="similarity">
    <text evidence="3">Belongs to the mitochondrion-specific ribosomal protein mL64 family.</text>
</comment>
<dbReference type="Gene3D" id="6.10.280.120">
    <property type="entry name" value="Growth arrest and DNA-damage-inducible proteins-interacting protein 1"/>
    <property type="match status" value="1"/>
</dbReference>
<evidence type="ECO:0000313" key="16">
    <source>
        <dbReference type="Ensembl" id="ENSCSAVP00000015819.1"/>
    </source>
</evidence>
<evidence type="ECO:0000256" key="9">
    <source>
        <dbReference type="ARBA" id="ARBA00023306"/>
    </source>
</evidence>
<evidence type="ECO:0000256" key="2">
    <source>
        <dbReference type="ARBA" id="ARBA00004173"/>
    </source>
</evidence>
<protein>
    <recommendedName>
        <fullName evidence="11">Large ribosomal subunit protein mL64</fullName>
    </recommendedName>
    <alternativeName>
        <fullName evidence="10">39S ribosomal protein L59, mitochondrial</fullName>
    </alternativeName>
    <alternativeName>
        <fullName evidence="12">Growth arrest and DNA damage-inducible proteins-interacting protein 1</fullName>
    </alternativeName>
</protein>
<reference evidence="17" key="1">
    <citation type="submission" date="2003-08" db="EMBL/GenBank/DDBJ databases">
        <authorList>
            <person name="Birren B."/>
            <person name="Nusbaum C."/>
            <person name="Abebe A."/>
            <person name="Abouelleil A."/>
            <person name="Adekoya E."/>
            <person name="Ait-zahra M."/>
            <person name="Allen N."/>
            <person name="Allen T."/>
            <person name="An P."/>
            <person name="Anderson M."/>
            <person name="Anderson S."/>
            <person name="Arachchi H."/>
            <person name="Armbruster J."/>
            <person name="Bachantsang P."/>
            <person name="Baldwin J."/>
            <person name="Barry A."/>
            <person name="Bayul T."/>
            <person name="Blitshsteyn B."/>
            <person name="Bloom T."/>
            <person name="Blye J."/>
            <person name="Boguslavskiy L."/>
            <person name="Borowsky M."/>
            <person name="Boukhgalter B."/>
            <person name="Brunache A."/>
            <person name="Butler J."/>
            <person name="Calixte N."/>
            <person name="Calvo S."/>
            <person name="Camarata J."/>
            <person name="Campo K."/>
            <person name="Chang J."/>
            <person name="Cheshatsang Y."/>
            <person name="Citroen M."/>
            <person name="Collymore A."/>
            <person name="Considine T."/>
            <person name="Cook A."/>
            <person name="Cooke P."/>
            <person name="Corum B."/>
            <person name="Cuomo C."/>
            <person name="David R."/>
            <person name="Dawoe T."/>
            <person name="Degray S."/>
            <person name="Dodge S."/>
            <person name="Dooley K."/>
            <person name="Dorje P."/>
            <person name="Dorjee K."/>
            <person name="Dorris L."/>
            <person name="Duffey N."/>
            <person name="Dupes A."/>
            <person name="Elkins T."/>
            <person name="Engels R."/>
            <person name="Erickson J."/>
            <person name="Farina A."/>
            <person name="Faro S."/>
            <person name="Ferreira P."/>
            <person name="Fischer H."/>
            <person name="Fitzgerald M."/>
            <person name="Foley K."/>
            <person name="Gage D."/>
            <person name="Galagan J."/>
            <person name="Gearin G."/>
            <person name="Gnerre S."/>
            <person name="Gnirke A."/>
            <person name="Goyette A."/>
            <person name="Graham J."/>
            <person name="Grandbois E."/>
            <person name="Gyaltsen K."/>
            <person name="Hafez N."/>
            <person name="Hagopian D."/>
            <person name="Hagos B."/>
            <person name="Hall J."/>
            <person name="Hatcher B."/>
            <person name="Heller A."/>
            <person name="Higgins H."/>
            <person name="Honan T."/>
            <person name="Horn A."/>
            <person name="Houde N."/>
            <person name="Hughes L."/>
            <person name="Hulme W."/>
            <person name="Husby E."/>
            <person name="Iliev I."/>
            <person name="Jaffe D."/>
            <person name="Jones C."/>
            <person name="Kamal M."/>
            <person name="Kamat A."/>
            <person name="Kamvysselis M."/>
            <person name="Karlsson E."/>
            <person name="Kells C."/>
            <person name="Kieu A."/>
            <person name="Kisner P."/>
            <person name="Kodira C."/>
            <person name="Kulbokas E."/>
            <person name="Labutti K."/>
            <person name="Lama D."/>
            <person name="Landers T."/>
            <person name="Leger J."/>
            <person name="Levine S."/>
            <person name="Lewis D."/>
            <person name="Lewis T."/>
            <person name="Lindblad-toh K."/>
            <person name="Liu X."/>
            <person name="Lokyitsang T."/>
            <person name="Lokyitsang Y."/>
            <person name="Lucien O."/>
            <person name="Lui A."/>
            <person name="Ma L.J."/>
            <person name="Mabbitt R."/>
            <person name="Macdonald J."/>
            <person name="Maclean C."/>
            <person name="Major J."/>
            <person name="Manning J."/>
            <person name="Marabella R."/>
            <person name="Maru K."/>
            <person name="Matthews C."/>
            <person name="Mauceli E."/>
            <person name="Mccarthy M."/>
            <person name="Mcdonough S."/>
            <person name="Mcghee T."/>
            <person name="Meldrim J."/>
            <person name="Meneus L."/>
            <person name="Mesirov J."/>
            <person name="Mihalev A."/>
            <person name="Mihova T."/>
            <person name="Mikkelsen T."/>
            <person name="Mlenga V."/>
            <person name="Moru K."/>
            <person name="Mozes J."/>
            <person name="Mulrain L."/>
            <person name="Munson G."/>
            <person name="Naylor J."/>
            <person name="Newes C."/>
            <person name="Nguyen C."/>
            <person name="Nguyen N."/>
            <person name="Nguyen T."/>
            <person name="Nicol R."/>
            <person name="Nielsen C."/>
            <person name="Nizzari M."/>
            <person name="Norbu C."/>
            <person name="Norbu N."/>
            <person name="O'donnell P."/>
            <person name="Okoawo O."/>
            <person name="O'leary S."/>
            <person name="Omotosho B."/>
            <person name="O'neill K."/>
            <person name="Osman S."/>
            <person name="Parker S."/>
            <person name="Perrin D."/>
            <person name="Phunkhang P."/>
            <person name="Piqani B."/>
            <person name="Purcell S."/>
            <person name="Rachupka T."/>
            <person name="Ramasamy U."/>
            <person name="Rameau R."/>
            <person name="Ray V."/>
            <person name="Raymond C."/>
            <person name="Retta R."/>
            <person name="Richardson S."/>
            <person name="Rise C."/>
            <person name="Rodriguez J."/>
            <person name="Rogers J."/>
            <person name="Rogov P."/>
            <person name="Rutman M."/>
            <person name="Schupbach R."/>
            <person name="Seaman C."/>
            <person name="Settipalli S."/>
            <person name="Sharpe T."/>
            <person name="Sheridan J."/>
            <person name="Sherpa N."/>
            <person name="Shi J."/>
            <person name="Smirnov S."/>
            <person name="Smith C."/>
            <person name="Sougnez C."/>
            <person name="Spencer B."/>
            <person name="Stalker J."/>
            <person name="Stange-thomann N."/>
            <person name="Stavropoulos S."/>
            <person name="Stetson K."/>
            <person name="Stone C."/>
            <person name="Stone S."/>
            <person name="Stubbs M."/>
            <person name="Talamas J."/>
            <person name="Tchuinga P."/>
            <person name="Tenzing P."/>
            <person name="Tesfaye S."/>
            <person name="Theodore J."/>
            <person name="Thoulutsang Y."/>
            <person name="Topham K."/>
            <person name="Towey S."/>
            <person name="Tsamla T."/>
            <person name="Tsomo N."/>
            <person name="Vallee D."/>
            <person name="Vassiliev H."/>
            <person name="Venkataraman V."/>
            <person name="Vinson J."/>
            <person name="Vo A."/>
            <person name="Wade C."/>
            <person name="Wang S."/>
            <person name="Wangchuk T."/>
            <person name="Wangdi T."/>
            <person name="Whittaker C."/>
            <person name="Wilkinson J."/>
            <person name="Wu Y."/>
            <person name="Wyman D."/>
            <person name="Yadav S."/>
            <person name="Yang S."/>
            <person name="Yang X."/>
            <person name="Yeager S."/>
            <person name="Yee E."/>
            <person name="Young G."/>
            <person name="Zainoun J."/>
            <person name="Zembeck L."/>
            <person name="Zimmer A."/>
            <person name="Zody M."/>
            <person name="Lander E."/>
        </authorList>
    </citation>
    <scope>NUCLEOTIDE SEQUENCE [LARGE SCALE GENOMIC DNA]</scope>
</reference>
<keyword evidence="7" id="KW-0539">Nucleus</keyword>
<dbReference type="FunCoup" id="H2ZE03">
    <property type="interactions" value="41"/>
</dbReference>
<evidence type="ECO:0000256" key="10">
    <source>
        <dbReference type="ARBA" id="ARBA00030700"/>
    </source>
</evidence>
<name>H2ZE03_CIOSA</name>
<evidence type="ECO:0000313" key="17">
    <source>
        <dbReference type="Proteomes" id="UP000007875"/>
    </source>
</evidence>
<evidence type="ECO:0000256" key="15">
    <source>
        <dbReference type="SAM" id="MobiDB-lite"/>
    </source>
</evidence>
<dbReference type="Proteomes" id="UP000007875">
    <property type="component" value="Unassembled WGS sequence"/>
</dbReference>
<feature type="compositionally biased region" description="Basic and acidic residues" evidence="15">
    <location>
        <begin position="197"/>
        <end position="207"/>
    </location>
</feature>
<keyword evidence="5 14" id="KW-0175">Coiled coil</keyword>
<organism evidence="16 17">
    <name type="scientific">Ciona savignyi</name>
    <name type="common">Pacific transparent sea squirt</name>
    <dbReference type="NCBI Taxonomy" id="51511"/>
    <lineage>
        <taxon>Eukaryota</taxon>
        <taxon>Metazoa</taxon>
        <taxon>Chordata</taxon>
        <taxon>Tunicata</taxon>
        <taxon>Ascidiacea</taxon>
        <taxon>Phlebobranchia</taxon>
        <taxon>Cionidae</taxon>
        <taxon>Ciona</taxon>
    </lineage>
</organism>
<dbReference type="GeneTree" id="ENSGT00390000013719"/>
<evidence type="ECO:0000256" key="4">
    <source>
        <dbReference type="ARBA" id="ARBA00022980"/>
    </source>
</evidence>
<evidence type="ECO:0000256" key="8">
    <source>
        <dbReference type="ARBA" id="ARBA00023274"/>
    </source>
</evidence>
<dbReference type="Pfam" id="PF10147">
    <property type="entry name" value="CR6_interact"/>
    <property type="match status" value="1"/>
</dbReference>
<dbReference type="InParanoid" id="H2ZE03"/>
<feature type="region of interest" description="Disordered" evidence="15">
    <location>
        <begin position="197"/>
        <end position="228"/>
    </location>
</feature>
<dbReference type="InterPro" id="IPR043035">
    <property type="entry name" value="Ribosomal_mL64_sf"/>
</dbReference>
<keyword evidence="6" id="KW-0496">Mitochondrion</keyword>
<dbReference type="PANTHER" id="PTHR31761">
    <property type="entry name" value="GROWTH ARREST AND DNA DAMAGE-INDUCIBLE PROTEINS-INTERACTING PROTEIN 1 GADD45GIP1"/>
    <property type="match status" value="1"/>
</dbReference>
<accession>H2ZE03</accession>
<dbReference type="GO" id="GO:0005840">
    <property type="term" value="C:ribosome"/>
    <property type="evidence" value="ECO:0007669"/>
    <property type="project" value="UniProtKB-KW"/>
</dbReference>
<dbReference type="Ensembl" id="ENSCSAVT00000015998.1">
    <property type="protein sequence ID" value="ENSCSAVP00000015819.1"/>
    <property type="gene ID" value="ENSCSAVG00000009300.1"/>
</dbReference>
<keyword evidence="9" id="KW-0131">Cell cycle</keyword>
<evidence type="ECO:0000256" key="3">
    <source>
        <dbReference type="ARBA" id="ARBA00005421"/>
    </source>
</evidence>